<keyword evidence="1" id="KW-0812">Transmembrane</keyword>
<feature type="transmembrane region" description="Helical" evidence="1">
    <location>
        <begin position="191"/>
        <end position="212"/>
    </location>
</feature>
<feature type="transmembrane region" description="Helical" evidence="1">
    <location>
        <begin position="123"/>
        <end position="144"/>
    </location>
</feature>
<accession>A0A7N0TTF7</accession>
<evidence type="ECO:0000313" key="3">
    <source>
        <dbReference type="Proteomes" id="UP000594263"/>
    </source>
</evidence>
<evidence type="ECO:0000313" key="2">
    <source>
        <dbReference type="EnsemblPlants" id="Kaladp0045s0243.1.v1.1"/>
    </source>
</evidence>
<evidence type="ECO:0008006" key="4">
    <source>
        <dbReference type="Google" id="ProtNLM"/>
    </source>
</evidence>
<dbReference type="InterPro" id="IPR018710">
    <property type="entry name" value="DUF2232"/>
</dbReference>
<protein>
    <recommendedName>
        <fullName evidence="4">DUF2232 domain-containing protein</fullName>
    </recommendedName>
</protein>
<dbReference type="PANTHER" id="PTHR37185:SF3">
    <property type="entry name" value="MEMBRANE PROTEIN"/>
    <property type="match status" value="1"/>
</dbReference>
<keyword evidence="3" id="KW-1185">Reference proteome</keyword>
<feature type="transmembrane region" description="Helical" evidence="1">
    <location>
        <begin position="156"/>
        <end position="179"/>
    </location>
</feature>
<keyword evidence="1" id="KW-0472">Membrane</keyword>
<organism evidence="2 3">
    <name type="scientific">Kalanchoe fedtschenkoi</name>
    <name type="common">Lavender scallops</name>
    <name type="synonym">South American air plant</name>
    <dbReference type="NCBI Taxonomy" id="63787"/>
    <lineage>
        <taxon>Eukaryota</taxon>
        <taxon>Viridiplantae</taxon>
        <taxon>Streptophyta</taxon>
        <taxon>Embryophyta</taxon>
        <taxon>Tracheophyta</taxon>
        <taxon>Spermatophyta</taxon>
        <taxon>Magnoliopsida</taxon>
        <taxon>eudicotyledons</taxon>
        <taxon>Gunneridae</taxon>
        <taxon>Pentapetalae</taxon>
        <taxon>Saxifragales</taxon>
        <taxon>Crassulaceae</taxon>
        <taxon>Kalanchoe</taxon>
    </lineage>
</organism>
<feature type="transmembrane region" description="Helical" evidence="1">
    <location>
        <begin position="221"/>
        <end position="245"/>
    </location>
</feature>
<evidence type="ECO:0000256" key="1">
    <source>
        <dbReference type="SAM" id="Phobius"/>
    </source>
</evidence>
<name>A0A7N0TTF7_KALFE</name>
<dbReference type="Pfam" id="PF09991">
    <property type="entry name" value="DUF2232"/>
    <property type="match status" value="1"/>
</dbReference>
<proteinExistence type="predicted"/>
<dbReference type="AlphaFoldDB" id="A0A7N0TTF7"/>
<dbReference type="Gramene" id="Kaladp0045s0243.1.v1.1">
    <property type="protein sequence ID" value="Kaladp0045s0243.1.v1.1"/>
    <property type="gene ID" value="Kaladp0045s0243.v1.1"/>
</dbReference>
<dbReference type="OMA" id="NLWVVIT"/>
<reference evidence="2" key="1">
    <citation type="submission" date="2021-01" db="UniProtKB">
        <authorList>
            <consortium name="EnsemblPlants"/>
        </authorList>
    </citation>
    <scope>IDENTIFICATION</scope>
</reference>
<dbReference type="EnsemblPlants" id="Kaladp0045s0243.1.v1.1">
    <property type="protein sequence ID" value="Kaladp0045s0243.1.v1.1"/>
    <property type="gene ID" value="Kaladp0045s0243.v1.1"/>
</dbReference>
<feature type="transmembrane region" description="Helical" evidence="1">
    <location>
        <begin position="251"/>
        <end position="277"/>
    </location>
</feature>
<dbReference type="Proteomes" id="UP000594263">
    <property type="component" value="Unplaced"/>
</dbReference>
<keyword evidence="1" id="KW-1133">Transmembrane helix</keyword>
<dbReference type="PANTHER" id="PTHR37185">
    <property type="entry name" value="MEMBRANE PROTEIN"/>
    <property type="match status" value="1"/>
</dbReference>
<sequence>MFGASMNLPRIHRESIYLSLKIPKTPPFFSNCKKSISTSISHTRHFCKLHISPLPASRQSFNLRVASSSPAFWTGEDGEGSELEGGKQEDREVVYKETLRLVECAMLAAVSGLTYFLSNSLAIENYFGCFFALPIVVTSMRWGVAAGRKTMVATGMLLLVLAGPVKALTYMLMHGFVGFTMGSLWRLGTNWTLSIFITTLVRALGAVGYVLVTSFLIRENILALITINIHASLAYIFTSIGVNMIPSMNVIYALFGTLVLLNCGFFIFLLHILYAILLTKLGMRASFTLPRWLERAM</sequence>